<proteinExistence type="predicted"/>
<evidence type="ECO:0000313" key="2">
    <source>
        <dbReference type="EMBL" id="KAJ1919070.1"/>
    </source>
</evidence>
<organism evidence="2 3">
    <name type="scientific">Mycoemilia scoparia</name>
    <dbReference type="NCBI Taxonomy" id="417184"/>
    <lineage>
        <taxon>Eukaryota</taxon>
        <taxon>Fungi</taxon>
        <taxon>Fungi incertae sedis</taxon>
        <taxon>Zoopagomycota</taxon>
        <taxon>Kickxellomycotina</taxon>
        <taxon>Kickxellomycetes</taxon>
        <taxon>Kickxellales</taxon>
        <taxon>Kickxellaceae</taxon>
        <taxon>Mycoemilia</taxon>
    </lineage>
</organism>
<sequence>MSALDLDQSLDSIIKSSGPRGGSRRRGGGRGRRDNRNSPYNRDRRAKGQQTTVQVQVPVPFTGLQQGIAPQTSNEISISNLKYDVTADDLKASTSFKLFTLSLE</sequence>
<comment type="caution">
    <text evidence="2">The sequence shown here is derived from an EMBL/GenBank/DDBJ whole genome shotgun (WGS) entry which is preliminary data.</text>
</comment>
<dbReference type="EMBL" id="JANBPU010000033">
    <property type="protein sequence ID" value="KAJ1919070.1"/>
    <property type="molecule type" value="Genomic_DNA"/>
</dbReference>
<gene>
    <name evidence="2" type="ORF">H4219_002225</name>
</gene>
<reference evidence="2" key="1">
    <citation type="submission" date="2022-07" db="EMBL/GenBank/DDBJ databases">
        <title>Phylogenomic reconstructions and comparative analyses of Kickxellomycotina fungi.</title>
        <authorList>
            <person name="Reynolds N.K."/>
            <person name="Stajich J.E."/>
            <person name="Barry K."/>
            <person name="Grigoriev I.V."/>
            <person name="Crous P."/>
            <person name="Smith M.E."/>
        </authorList>
    </citation>
    <scope>NUCLEOTIDE SEQUENCE</scope>
    <source>
        <strain evidence="2">NBRC 100468</strain>
    </source>
</reference>
<name>A0A9W8DUP8_9FUNG</name>
<protein>
    <submittedName>
        <fullName evidence="2">Uncharacterized protein</fullName>
    </submittedName>
</protein>
<accession>A0A9W8DUP8</accession>
<feature type="region of interest" description="Disordered" evidence="1">
    <location>
        <begin position="1"/>
        <end position="55"/>
    </location>
</feature>
<keyword evidence="3" id="KW-1185">Reference proteome</keyword>
<evidence type="ECO:0000313" key="3">
    <source>
        <dbReference type="Proteomes" id="UP001150538"/>
    </source>
</evidence>
<evidence type="ECO:0000256" key="1">
    <source>
        <dbReference type="SAM" id="MobiDB-lite"/>
    </source>
</evidence>
<dbReference type="AlphaFoldDB" id="A0A9W8DUP8"/>
<dbReference type="Proteomes" id="UP001150538">
    <property type="component" value="Unassembled WGS sequence"/>
</dbReference>